<accession>A0A8J6M6K7</accession>
<evidence type="ECO:0000313" key="1">
    <source>
        <dbReference type="EMBL" id="MBC5722889.1"/>
    </source>
</evidence>
<reference evidence="1" key="1">
    <citation type="submission" date="2020-08" db="EMBL/GenBank/DDBJ databases">
        <title>Genome public.</title>
        <authorList>
            <person name="Liu C."/>
            <person name="Sun Q."/>
        </authorList>
    </citation>
    <scope>NUCLEOTIDE SEQUENCE</scope>
    <source>
        <strain evidence="1">NSJ-23</strain>
    </source>
</reference>
<dbReference type="RefSeq" id="WP_147572353.1">
    <property type="nucleotide sequence ID" value="NZ_JACOPO010000005.1"/>
</dbReference>
<keyword evidence="2" id="KW-1185">Reference proteome</keyword>
<protein>
    <submittedName>
        <fullName evidence="1">Uncharacterized protein</fullName>
    </submittedName>
</protein>
<comment type="caution">
    <text evidence="1">The sequence shown here is derived from an EMBL/GenBank/DDBJ whole genome shotgun (WGS) entry which is preliminary data.</text>
</comment>
<dbReference type="AlphaFoldDB" id="A0A8J6M6K7"/>
<dbReference type="EMBL" id="JACOPO010000005">
    <property type="protein sequence ID" value="MBC5722889.1"/>
    <property type="molecule type" value="Genomic_DNA"/>
</dbReference>
<proteinExistence type="predicted"/>
<dbReference type="Proteomes" id="UP000628736">
    <property type="component" value="Unassembled WGS sequence"/>
</dbReference>
<evidence type="ECO:0000313" key="2">
    <source>
        <dbReference type="Proteomes" id="UP000628736"/>
    </source>
</evidence>
<sequence>MWTSERGRLPQSQEPAAEVGVVTLGGDPAAVELGGERRWLPVCAPGGYSWQPGAGDKVLVLKAGVERESPYILGKIQENVEEAGPIRLFGPGSALGLDQGRVELEGTVYLNGQTLEAYIQKIVAEMLG</sequence>
<name>A0A8J6M6K7_9FIRM</name>
<gene>
    <name evidence="1" type="ORF">H8S11_08705</name>
</gene>
<organism evidence="1 2">
    <name type="scientific">Flintibacter hominis</name>
    <dbReference type="NCBI Taxonomy" id="2763048"/>
    <lineage>
        <taxon>Bacteria</taxon>
        <taxon>Bacillati</taxon>
        <taxon>Bacillota</taxon>
        <taxon>Clostridia</taxon>
        <taxon>Eubacteriales</taxon>
        <taxon>Flintibacter</taxon>
    </lineage>
</organism>